<dbReference type="OrthoDB" id="2527864at2759"/>
<keyword evidence="4" id="KW-1185">Reference proteome</keyword>
<dbReference type="GO" id="GO:0017025">
    <property type="term" value="F:TBP-class protein binding"/>
    <property type="evidence" value="ECO:0007669"/>
    <property type="project" value="InterPro"/>
</dbReference>
<dbReference type="OMA" id="QFQEEIW"/>
<dbReference type="STRING" id="945553.A0A0D2LIM5"/>
<dbReference type="Proteomes" id="UP000054270">
    <property type="component" value="Unassembled WGS sequence"/>
</dbReference>
<reference evidence="4" key="1">
    <citation type="submission" date="2014-04" db="EMBL/GenBank/DDBJ databases">
        <title>Evolutionary Origins and Diversification of the Mycorrhizal Mutualists.</title>
        <authorList>
            <consortium name="DOE Joint Genome Institute"/>
            <consortium name="Mycorrhizal Genomics Consortium"/>
            <person name="Kohler A."/>
            <person name="Kuo A."/>
            <person name="Nagy L.G."/>
            <person name="Floudas D."/>
            <person name="Copeland A."/>
            <person name="Barry K.W."/>
            <person name="Cichocki N."/>
            <person name="Veneault-Fourrey C."/>
            <person name="LaButti K."/>
            <person name="Lindquist E.A."/>
            <person name="Lipzen A."/>
            <person name="Lundell T."/>
            <person name="Morin E."/>
            <person name="Murat C."/>
            <person name="Riley R."/>
            <person name="Ohm R."/>
            <person name="Sun H."/>
            <person name="Tunlid A."/>
            <person name="Henrissat B."/>
            <person name="Grigoriev I.V."/>
            <person name="Hibbett D.S."/>
            <person name="Martin F."/>
        </authorList>
    </citation>
    <scope>NUCLEOTIDE SEQUENCE [LARGE SCALE GENOMIC DNA]</scope>
    <source>
        <strain evidence="4">FD-334 SS-4</strain>
    </source>
</reference>
<dbReference type="Gene3D" id="1.10.472.10">
    <property type="entry name" value="Cyclin-like"/>
    <property type="match status" value="1"/>
</dbReference>
<evidence type="ECO:0000259" key="2">
    <source>
        <dbReference type="Pfam" id="PF00382"/>
    </source>
</evidence>
<evidence type="ECO:0000313" key="3">
    <source>
        <dbReference type="EMBL" id="KJA27492.1"/>
    </source>
</evidence>
<evidence type="ECO:0000313" key="4">
    <source>
        <dbReference type="Proteomes" id="UP000054270"/>
    </source>
</evidence>
<dbReference type="EMBL" id="KN817524">
    <property type="protein sequence ID" value="KJA27492.1"/>
    <property type="molecule type" value="Genomic_DNA"/>
</dbReference>
<sequence>MTDFIKSLAVSFGATGLSPRAITLFTQAKSASNFRWGQKSRGVAAACLAIALREANRPDSIRDIASILKVSASSVSREFMSVTSTLKLALTLVDPSVHISTLQNHLAFALQQHRQICGLPRSLVTSLQKLCLRSTARTAVSLSQLLARFSPHHDVLRLPVAPTACGIFMLALEAEDRGILNPLGDLAQFLGSPCYAAKSVVMDRYKIVQDEVARWIDKVPWLDKYESRNGRAKVSKRLVVARGLKDVIQFQEDIWQRRIQPLLNVDLGSDEDLSEARQPIQHGSPSPYKRPKLNHALIQTAHFLLDPLGKTVSSTMLAFKEGQTKVASKSLPGLPLATYMLTNASTSMIRRPPTRLQLLAQDRGGVSEEQIPDDELFTPGELEGFLRNNDEIQVFRSVFGWNDGEDSSEKSQTISHSSRRINQRKRLRDEAESEEQPTRNSDLLRKKKSRINMEAFAQFLAEGHNDSDGNSQDSMDAGLLGLDEVVQDCGFDDHDDHDNSQNDHSCKSVSMLVQGVTSTQQWNTKHTSKALGCNDGDDEELVLEDWRPPSPEPIIGGLYSQYEEEYD</sequence>
<protein>
    <recommendedName>
        <fullName evidence="2">Transcription factor TFIIB cyclin-like domain-containing protein</fullName>
    </recommendedName>
</protein>
<dbReference type="AlphaFoldDB" id="A0A0D2LIM5"/>
<dbReference type="InterPro" id="IPR036915">
    <property type="entry name" value="Cyclin-like_sf"/>
</dbReference>
<dbReference type="CDD" id="cd00043">
    <property type="entry name" value="CYCLIN_SF"/>
    <property type="match status" value="1"/>
</dbReference>
<evidence type="ECO:0000256" key="1">
    <source>
        <dbReference type="SAM" id="MobiDB-lite"/>
    </source>
</evidence>
<accession>A0A0D2LIM5</accession>
<feature type="region of interest" description="Disordered" evidence="1">
    <location>
        <begin position="544"/>
        <end position="567"/>
    </location>
</feature>
<feature type="region of interest" description="Disordered" evidence="1">
    <location>
        <begin position="404"/>
        <end position="447"/>
    </location>
</feature>
<dbReference type="InterPro" id="IPR013150">
    <property type="entry name" value="TFIIB_cyclin"/>
</dbReference>
<dbReference type="Pfam" id="PF00382">
    <property type="entry name" value="TFIIB"/>
    <property type="match status" value="1"/>
</dbReference>
<proteinExistence type="predicted"/>
<dbReference type="SUPFAM" id="SSF47954">
    <property type="entry name" value="Cyclin-like"/>
    <property type="match status" value="1"/>
</dbReference>
<gene>
    <name evidence="3" type="ORF">HYPSUDRAFT_35401</name>
</gene>
<name>A0A0D2LIM5_HYPSF</name>
<feature type="compositionally biased region" description="Basic residues" evidence="1">
    <location>
        <begin position="417"/>
        <end position="426"/>
    </location>
</feature>
<feature type="domain" description="Transcription factor TFIIB cyclin-like" evidence="2">
    <location>
        <begin position="19"/>
        <end position="81"/>
    </location>
</feature>
<organism evidence="3 4">
    <name type="scientific">Hypholoma sublateritium (strain FD-334 SS-4)</name>
    <dbReference type="NCBI Taxonomy" id="945553"/>
    <lineage>
        <taxon>Eukaryota</taxon>
        <taxon>Fungi</taxon>
        <taxon>Dikarya</taxon>
        <taxon>Basidiomycota</taxon>
        <taxon>Agaricomycotina</taxon>
        <taxon>Agaricomycetes</taxon>
        <taxon>Agaricomycetidae</taxon>
        <taxon>Agaricales</taxon>
        <taxon>Agaricineae</taxon>
        <taxon>Strophariaceae</taxon>
        <taxon>Hypholoma</taxon>
    </lineage>
</organism>